<dbReference type="GO" id="GO:0061504">
    <property type="term" value="P:cyclic threonylcarbamoyladenosine biosynthetic process"/>
    <property type="evidence" value="ECO:0007669"/>
    <property type="project" value="TreeGrafter"/>
</dbReference>
<dbReference type="PANTHER" id="PTHR43267">
    <property type="entry name" value="TRNA THREONYLCARBAMOYLADENOSINE DEHYDRATASE"/>
    <property type="match status" value="1"/>
</dbReference>
<evidence type="ECO:0000256" key="9">
    <source>
        <dbReference type="ARBA" id="ARBA00022989"/>
    </source>
</evidence>
<evidence type="ECO:0000256" key="7">
    <source>
        <dbReference type="ARBA" id="ARBA00022787"/>
    </source>
</evidence>
<dbReference type="InterPro" id="IPR035985">
    <property type="entry name" value="Ubiquitin-activating_enz"/>
</dbReference>
<evidence type="ECO:0000256" key="6">
    <source>
        <dbReference type="ARBA" id="ARBA00022741"/>
    </source>
</evidence>
<dbReference type="CDD" id="cd00755">
    <property type="entry name" value="YgdL_like"/>
    <property type="match status" value="1"/>
</dbReference>
<evidence type="ECO:0000256" key="11">
    <source>
        <dbReference type="ARBA" id="ARBA00023136"/>
    </source>
</evidence>
<dbReference type="GO" id="GO:0008641">
    <property type="term" value="F:ubiquitin-like modifier activating enzyme activity"/>
    <property type="evidence" value="ECO:0007669"/>
    <property type="project" value="InterPro"/>
</dbReference>
<keyword evidence="9 14" id="KW-1133">Transmembrane helix</keyword>
<name>A0A9W8ATF5_9FUNG</name>
<sequence>MFDWLFKLGNGAGLSGHRTQLVATAATASLVTAGVLLSVHSLRRKHYIRQLKRELLNTVDTSASSLTLQHLDALGLPVLEPHANSHSPSDQPTTTPPEKQDTASSGNPPRRDQPEFIIREQLARNIAFLGEEGITKLRRSKVIVVGAGGVGSWATVMLARSGVEHIRVIDFDQVTLSSLNRHAVATQADVGTPKVVALAHHLAQVVPHVRIEPRVALFRGEDADELLGGDFDYILDCIDNIDTKIELIEYCHQRGLTVISSMGAGAKADPSRVQISDISETFEDPLARTVRRKLKKRGVDSGIPVVYSTEKPGQVKLLPLEESRVSEADDFSILPDFRARIMPVLGTLPAIFGMVMATYVICQLAGFPLEPLAIKQRDSLYVRLHRDLCNRNGKNYQGQKNIPLSKDDVGYLFEEIWRGRSVVSGSFEKPALTRWHKDQPLSLQNCVAMTKHEADLHDALEVPPEEHYQAEVIARVQDRLAEEKRLAHWR</sequence>
<evidence type="ECO:0000256" key="4">
    <source>
        <dbReference type="ARBA" id="ARBA00022598"/>
    </source>
</evidence>
<keyword evidence="4" id="KW-0436">Ligase</keyword>
<dbReference type="Proteomes" id="UP001150925">
    <property type="component" value="Unassembled WGS sequence"/>
</dbReference>
<evidence type="ECO:0000256" key="2">
    <source>
        <dbReference type="ARBA" id="ARBA00004294"/>
    </source>
</evidence>
<evidence type="ECO:0000256" key="3">
    <source>
        <dbReference type="ARBA" id="ARBA00009919"/>
    </source>
</evidence>
<dbReference type="Pfam" id="PF00899">
    <property type="entry name" value="ThiF"/>
    <property type="match status" value="1"/>
</dbReference>
<evidence type="ECO:0000313" key="17">
    <source>
        <dbReference type="Proteomes" id="UP001150925"/>
    </source>
</evidence>
<organism evidence="16 17">
    <name type="scientific">Dispira parvispora</name>
    <dbReference type="NCBI Taxonomy" id="1520584"/>
    <lineage>
        <taxon>Eukaryota</taxon>
        <taxon>Fungi</taxon>
        <taxon>Fungi incertae sedis</taxon>
        <taxon>Zoopagomycota</taxon>
        <taxon>Kickxellomycotina</taxon>
        <taxon>Dimargaritomycetes</taxon>
        <taxon>Dimargaritales</taxon>
        <taxon>Dimargaritaceae</taxon>
        <taxon>Dispira</taxon>
    </lineage>
</organism>
<keyword evidence="5 14" id="KW-0812">Transmembrane</keyword>
<proteinExistence type="inferred from homology"/>
<evidence type="ECO:0000256" key="5">
    <source>
        <dbReference type="ARBA" id="ARBA00022692"/>
    </source>
</evidence>
<evidence type="ECO:0000256" key="13">
    <source>
        <dbReference type="SAM" id="MobiDB-lite"/>
    </source>
</evidence>
<comment type="subcellular location">
    <subcellularLocation>
        <location evidence="1">Mitochondrion membrane</location>
        <topology evidence="1">Multi-pass membrane protein</topology>
    </subcellularLocation>
    <subcellularLocation>
        <location evidence="2">Mitochondrion outer membrane</location>
    </subcellularLocation>
</comment>
<dbReference type="GO" id="GO:0005741">
    <property type="term" value="C:mitochondrial outer membrane"/>
    <property type="evidence" value="ECO:0007669"/>
    <property type="project" value="UniProtKB-SubCell"/>
</dbReference>
<keyword evidence="8" id="KW-0067">ATP-binding</keyword>
<comment type="caution">
    <text evidence="16">The sequence shown here is derived from an EMBL/GenBank/DDBJ whole genome shotgun (WGS) entry which is preliminary data.</text>
</comment>
<feature type="region of interest" description="Disordered" evidence="13">
    <location>
        <begin position="79"/>
        <end position="112"/>
    </location>
</feature>
<reference evidence="16" key="1">
    <citation type="submission" date="2022-07" db="EMBL/GenBank/DDBJ databases">
        <title>Phylogenomic reconstructions and comparative analyses of Kickxellomycotina fungi.</title>
        <authorList>
            <person name="Reynolds N.K."/>
            <person name="Stajich J.E."/>
            <person name="Barry K."/>
            <person name="Grigoriev I.V."/>
            <person name="Crous P."/>
            <person name="Smith M.E."/>
        </authorList>
    </citation>
    <scope>NUCLEOTIDE SEQUENCE</scope>
    <source>
        <strain evidence="16">RSA 1196</strain>
    </source>
</reference>
<protein>
    <recommendedName>
        <fullName evidence="15">THIF-type NAD/FAD binding fold domain-containing protein</fullName>
    </recommendedName>
</protein>
<evidence type="ECO:0000259" key="15">
    <source>
        <dbReference type="Pfam" id="PF00899"/>
    </source>
</evidence>
<dbReference type="OrthoDB" id="10265862at2759"/>
<accession>A0A9W8ATF5</accession>
<dbReference type="GO" id="GO:0005524">
    <property type="term" value="F:ATP binding"/>
    <property type="evidence" value="ECO:0007669"/>
    <property type="project" value="UniProtKB-KW"/>
</dbReference>
<keyword evidence="10" id="KW-0496">Mitochondrion</keyword>
<dbReference type="InterPro" id="IPR000594">
    <property type="entry name" value="ThiF_NAD_FAD-bd"/>
</dbReference>
<comment type="similarity">
    <text evidence="3">Belongs to the HesA/MoeB/ThiF family.</text>
</comment>
<dbReference type="GO" id="GO:0061503">
    <property type="term" value="F:tRNA threonylcarbamoyladenosine dehydratase"/>
    <property type="evidence" value="ECO:0007669"/>
    <property type="project" value="TreeGrafter"/>
</dbReference>
<keyword evidence="11 14" id="KW-0472">Membrane</keyword>
<dbReference type="EMBL" id="JANBPY010000132">
    <property type="protein sequence ID" value="KAJ1968823.1"/>
    <property type="molecule type" value="Genomic_DNA"/>
</dbReference>
<feature type="compositionally biased region" description="Polar residues" evidence="13">
    <location>
        <begin position="84"/>
        <end position="107"/>
    </location>
</feature>
<gene>
    <name evidence="16" type="ORF">IWQ62_001011</name>
</gene>
<keyword evidence="6" id="KW-0547">Nucleotide-binding</keyword>
<comment type="function">
    <text evidence="12">Catalyzes the ATP-dependent dehydration of threonylcarbamoyladenosine at position 37 (t(6)A37) to form cyclic t(6)A37 (ct(6)A37) in tRNAs that read codons beginning with adenine.</text>
</comment>
<feature type="transmembrane region" description="Helical" evidence="14">
    <location>
        <begin position="20"/>
        <end position="42"/>
    </location>
</feature>
<evidence type="ECO:0000256" key="8">
    <source>
        <dbReference type="ARBA" id="ARBA00022840"/>
    </source>
</evidence>
<dbReference type="InterPro" id="IPR045886">
    <property type="entry name" value="ThiF/MoeB/HesA"/>
</dbReference>
<keyword evidence="7" id="KW-1000">Mitochondrion outer membrane</keyword>
<dbReference type="Gene3D" id="3.40.50.720">
    <property type="entry name" value="NAD(P)-binding Rossmann-like Domain"/>
    <property type="match status" value="1"/>
</dbReference>
<evidence type="ECO:0000256" key="14">
    <source>
        <dbReference type="SAM" id="Phobius"/>
    </source>
</evidence>
<dbReference type="FunFam" id="3.40.50.720:FF:000125">
    <property type="entry name" value="tRNA threonylcarbamoyladenosine dehydratase 2-like"/>
    <property type="match status" value="1"/>
</dbReference>
<evidence type="ECO:0000256" key="12">
    <source>
        <dbReference type="ARBA" id="ARBA00060084"/>
    </source>
</evidence>
<evidence type="ECO:0000256" key="10">
    <source>
        <dbReference type="ARBA" id="ARBA00023128"/>
    </source>
</evidence>
<feature type="domain" description="THIF-type NAD/FAD binding fold" evidence="15">
    <location>
        <begin position="123"/>
        <end position="370"/>
    </location>
</feature>
<evidence type="ECO:0000256" key="1">
    <source>
        <dbReference type="ARBA" id="ARBA00004225"/>
    </source>
</evidence>
<feature type="transmembrane region" description="Helical" evidence="14">
    <location>
        <begin position="341"/>
        <end position="361"/>
    </location>
</feature>
<dbReference type="SUPFAM" id="SSF69572">
    <property type="entry name" value="Activating enzymes of the ubiquitin-like proteins"/>
    <property type="match status" value="1"/>
</dbReference>
<dbReference type="PANTHER" id="PTHR43267:SF2">
    <property type="entry name" value="TRNA THREONYLCARBAMOYLADENOSINE DEHYDRATASE 1-RELATED"/>
    <property type="match status" value="1"/>
</dbReference>
<dbReference type="AlphaFoldDB" id="A0A9W8ATF5"/>
<keyword evidence="17" id="KW-1185">Reference proteome</keyword>
<evidence type="ECO:0000313" key="16">
    <source>
        <dbReference type="EMBL" id="KAJ1968823.1"/>
    </source>
</evidence>